<sequence>MKLEGCGVLIAGGGSGLGLESAKLLRSRGAQVGVLDLEKGDWDGPYAQADVADEDAVGRAFDALSAETGTIRVLLNTTGIGHSGLSAGPDRKVTAAGFRRTLEVNTLGSFILAQAMAERLIGSQPDEHAERGVIVNTSSIVAFEGQIGTAAYAAAKGGINAMTLPLAREFARYGIRVVAIAPGIFETPMFSKARGPMVDWLRDQVIFPNRPGDAVEFAEMVAHICRNRMLNGTVIRLDGAYRVPPGQHDWWVD</sequence>
<evidence type="ECO:0000256" key="1">
    <source>
        <dbReference type="ARBA" id="ARBA00023002"/>
    </source>
</evidence>
<dbReference type="STRING" id="543877.AM2010_1649"/>
<dbReference type="KEGG" id="amx:AM2010_1649"/>
<dbReference type="SUPFAM" id="SSF51735">
    <property type="entry name" value="NAD(P)-binding Rossmann-fold domains"/>
    <property type="match status" value="1"/>
</dbReference>
<dbReference type="PRINTS" id="PR00080">
    <property type="entry name" value="SDRFAMILY"/>
</dbReference>
<accession>A0A0G3XAR2</accession>
<dbReference type="AlphaFoldDB" id="A0A0G3XAR2"/>
<dbReference type="PROSITE" id="PS00061">
    <property type="entry name" value="ADH_SHORT"/>
    <property type="match status" value="1"/>
</dbReference>
<dbReference type="EMBL" id="CP011805">
    <property type="protein sequence ID" value="AKM07716.1"/>
    <property type="molecule type" value="Genomic_DNA"/>
</dbReference>
<reference evidence="3 4" key="1">
    <citation type="submission" date="2015-06" db="EMBL/GenBank/DDBJ databases">
        <authorList>
            <person name="Kim K.M."/>
        </authorList>
    </citation>
    <scope>NUCLEOTIDE SEQUENCE [LARGE SCALE GENOMIC DNA]</scope>
    <source>
        <strain evidence="3 4">KCTC 22370</strain>
    </source>
</reference>
<keyword evidence="1" id="KW-0560">Oxidoreductase</keyword>
<dbReference type="PANTHER" id="PTHR43658">
    <property type="entry name" value="SHORT-CHAIN DEHYDROGENASE/REDUCTASE"/>
    <property type="match status" value="1"/>
</dbReference>
<proteinExistence type="inferred from homology"/>
<dbReference type="Pfam" id="PF00106">
    <property type="entry name" value="adh_short"/>
    <property type="match status" value="1"/>
</dbReference>
<evidence type="ECO:0000313" key="3">
    <source>
        <dbReference type="EMBL" id="AKM07716.1"/>
    </source>
</evidence>
<protein>
    <submittedName>
        <fullName evidence="3">Short-chain dehydrogenase/reductase SDR</fullName>
    </submittedName>
</protein>
<dbReference type="OrthoDB" id="9795647at2"/>
<dbReference type="Proteomes" id="UP000037643">
    <property type="component" value="Chromosome"/>
</dbReference>
<gene>
    <name evidence="3" type="ORF">AM2010_1649</name>
</gene>
<name>A0A0G3XAR2_9SPHN</name>
<keyword evidence="4" id="KW-1185">Reference proteome</keyword>
<dbReference type="RefSeq" id="WP_047806684.1">
    <property type="nucleotide sequence ID" value="NZ_CP011805.1"/>
</dbReference>
<dbReference type="Gene3D" id="3.40.50.720">
    <property type="entry name" value="NAD(P)-binding Rossmann-like Domain"/>
    <property type="match status" value="1"/>
</dbReference>
<dbReference type="PATRIC" id="fig|543877.4.peg.1674"/>
<evidence type="ECO:0000313" key="4">
    <source>
        <dbReference type="Proteomes" id="UP000037643"/>
    </source>
</evidence>
<dbReference type="InterPro" id="IPR036291">
    <property type="entry name" value="NAD(P)-bd_dom_sf"/>
</dbReference>
<dbReference type="PRINTS" id="PR00081">
    <property type="entry name" value="GDHRDH"/>
</dbReference>
<dbReference type="InterPro" id="IPR002347">
    <property type="entry name" value="SDR_fam"/>
</dbReference>
<dbReference type="GO" id="GO:0016491">
    <property type="term" value="F:oxidoreductase activity"/>
    <property type="evidence" value="ECO:0007669"/>
    <property type="project" value="UniProtKB-KW"/>
</dbReference>
<organism evidence="3 4">
    <name type="scientific">Pelagerythrobacter marensis</name>
    <dbReference type="NCBI Taxonomy" id="543877"/>
    <lineage>
        <taxon>Bacteria</taxon>
        <taxon>Pseudomonadati</taxon>
        <taxon>Pseudomonadota</taxon>
        <taxon>Alphaproteobacteria</taxon>
        <taxon>Sphingomonadales</taxon>
        <taxon>Erythrobacteraceae</taxon>
        <taxon>Pelagerythrobacter</taxon>
    </lineage>
</organism>
<evidence type="ECO:0000256" key="2">
    <source>
        <dbReference type="RuleBase" id="RU000363"/>
    </source>
</evidence>
<comment type="similarity">
    <text evidence="2">Belongs to the short-chain dehydrogenases/reductases (SDR) family.</text>
</comment>
<dbReference type="InterPro" id="IPR020904">
    <property type="entry name" value="Sc_DH/Rdtase_CS"/>
</dbReference>
<dbReference type="PANTHER" id="PTHR43658:SF8">
    <property type="entry name" value="17-BETA-HYDROXYSTEROID DEHYDROGENASE 14-RELATED"/>
    <property type="match status" value="1"/>
</dbReference>